<organism evidence="1">
    <name type="scientific">Arundo donax</name>
    <name type="common">Giant reed</name>
    <name type="synonym">Donax arundinaceus</name>
    <dbReference type="NCBI Taxonomy" id="35708"/>
    <lineage>
        <taxon>Eukaryota</taxon>
        <taxon>Viridiplantae</taxon>
        <taxon>Streptophyta</taxon>
        <taxon>Embryophyta</taxon>
        <taxon>Tracheophyta</taxon>
        <taxon>Spermatophyta</taxon>
        <taxon>Magnoliopsida</taxon>
        <taxon>Liliopsida</taxon>
        <taxon>Poales</taxon>
        <taxon>Poaceae</taxon>
        <taxon>PACMAD clade</taxon>
        <taxon>Arundinoideae</taxon>
        <taxon>Arundineae</taxon>
        <taxon>Arundo</taxon>
    </lineage>
</organism>
<accession>A0A0A9B7D8</accession>
<protein>
    <submittedName>
        <fullName evidence="1">Uncharacterized protein</fullName>
    </submittedName>
</protein>
<proteinExistence type="predicted"/>
<evidence type="ECO:0000313" key="1">
    <source>
        <dbReference type="EMBL" id="JAD55202.1"/>
    </source>
</evidence>
<reference evidence="1" key="1">
    <citation type="submission" date="2014-09" db="EMBL/GenBank/DDBJ databases">
        <authorList>
            <person name="Magalhaes I.L.F."/>
            <person name="Oliveira U."/>
            <person name="Santos F.R."/>
            <person name="Vidigal T.H.D.A."/>
            <person name="Brescovit A.D."/>
            <person name="Santos A.J."/>
        </authorList>
    </citation>
    <scope>NUCLEOTIDE SEQUENCE</scope>
    <source>
        <tissue evidence="1">Shoot tissue taken approximately 20 cm above the soil surface</tissue>
    </source>
</reference>
<reference evidence="1" key="2">
    <citation type="journal article" date="2015" name="Data Brief">
        <title>Shoot transcriptome of the giant reed, Arundo donax.</title>
        <authorList>
            <person name="Barrero R.A."/>
            <person name="Guerrero F.D."/>
            <person name="Moolhuijzen P."/>
            <person name="Goolsby J.A."/>
            <person name="Tidwell J."/>
            <person name="Bellgard S.E."/>
            <person name="Bellgard M.I."/>
        </authorList>
    </citation>
    <scope>NUCLEOTIDE SEQUENCE</scope>
    <source>
        <tissue evidence="1">Shoot tissue taken approximately 20 cm above the soil surface</tissue>
    </source>
</reference>
<name>A0A0A9B7D8_ARUDO</name>
<dbReference type="EMBL" id="GBRH01242693">
    <property type="protein sequence ID" value="JAD55202.1"/>
    <property type="molecule type" value="Transcribed_RNA"/>
</dbReference>
<sequence>MRGKGCVIYVLWLS</sequence>